<proteinExistence type="predicted"/>
<dbReference type="EMBL" id="MIGC01001214">
    <property type="protein sequence ID" value="PHJ23288.1"/>
    <property type="molecule type" value="Genomic_DNA"/>
</dbReference>
<dbReference type="VEuPathDB" id="ToxoDB:CSUI_002861"/>
<keyword evidence="2" id="KW-1185">Reference proteome</keyword>
<organism evidence="1 2">
    <name type="scientific">Cystoisospora suis</name>
    <dbReference type="NCBI Taxonomy" id="483139"/>
    <lineage>
        <taxon>Eukaryota</taxon>
        <taxon>Sar</taxon>
        <taxon>Alveolata</taxon>
        <taxon>Apicomplexa</taxon>
        <taxon>Conoidasida</taxon>
        <taxon>Coccidia</taxon>
        <taxon>Eucoccidiorida</taxon>
        <taxon>Eimeriorina</taxon>
        <taxon>Sarcocystidae</taxon>
        <taxon>Cystoisospora</taxon>
    </lineage>
</organism>
<name>A0A2C6L6F6_9APIC</name>
<dbReference type="RefSeq" id="XP_067924964.1">
    <property type="nucleotide sequence ID" value="XM_068063060.1"/>
</dbReference>
<reference evidence="1 2" key="1">
    <citation type="journal article" date="2017" name="Int. J. Parasitol.">
        <title>The genome of the protozoan parasite Cystoisospora suis and a reverse vaccinology approach to identify vaccine candidates.</title>
        <authorList>
            <person name="Palmieri N."/>
            <person name="Shrestha A."/>
            <person name="Ruttkowski B."/>
            <person name="Beck T."/>
            <person name="Vogl C."/>
            <person name="Tomley F."/>
            <person name="Blake D.P."/>
            <person name="Joachim A."/>
        </authorList>
    </citation>
    <scope>NUCLEOTIDE SEQUENCE [LARGE SCALE GENOMIC DNA]</scope>
    <source>
        <strain evidence="1 2">Wien I</strain>
    </source>
</reference>
<comment type="caution">
    <text evidence="1">The sequence shown here is derived from an EMBL/GenBank/DDBJ whole genome shotgun (WGS) entry which is preliminary data.</text>
</comment>
<dbReference type="GeneID" id="94426271"/>
<accession>A0A2C6L6F6</accession>
<dbReference type="Proteomes" id="UP000221165">
    <property type="component" value="Unassembled WGS sequence"/>
</dbReference>
<dbReference type="AlphaFoldDB" id="A0A2C6L6F6"/>
<protein>
    <submittedName>
        <fullName evidence="1">Uncharacterized protein</fullName>
    </submittedName>
</protein>
<evidence type="ECO:0000313" key="1">
    <source>
        <dbReference type="EMBL" id="PHJ23288.1"/>
    </source>
</evidence>
<feature type="non-terminal residue" evidence="1">
    <location>
        <position position="1"/>
    </location>
</feature>
<gene>
    <name evidence="1" type="ORF">CSUI_002861</name>
</gene>
<sequence length="105" mass="10725">INAYGCARLGVAHKRCSVLFGAVTDTNLKSRFSSDGATPGGHPGGCYGTGACDQYDLRRPRPPFPAISGLQGSSASSLHSLGGICPYGGASLNGAIEKYARAQHA</sequence>
<evidence type="ECO:0000313" key="2">
    <source>
        <dbReference type="Proteomes" id="UP000221165"/>
    </source>
</evidence>